<feature type="transmembrane region" description="Helical" evidence="7">
    <location>
        <begin position="74"/>
        <end position="93"/>
    </location>
</feature>
<dbReference type="OrthoDB" id="9804353at2"/>
<feature type="transmembrane region" description="Helical" evidence="7">
    <location>
        <begin position="259"/>
        <end position="278"/>
    </location>
</feature>
<evidence type="ECO:0000256" key="2">
    <source>
        <dbReference type="ARBA" id="ARBA00022448"/>
    </source>
</evidence>
<proteinExistence type="inferred from homology"/>
<dbReference type="KEGG" id="cbei:LF65_00676"/>
<accession>A0A0B5QH69</accession>
<reference evidence="10" key="3">
    <citation type="submission" date="2020-05" db="EMBL/GenBank/DDBJ databases">
        <title>Genomic insights into acetone-butanol-ethanol (ABE) fermentation by sequencing solventogenic clostridia strains.</title>
        <authorList>
            <person name="Brown S."/>
        </authorList>
    </citation>
    <scope>NUCLEOTIDE SEQUENCE</scope>
    <source>
        <strain evidence="10">DJ126</strain>
    </source>
</reference>
<keyword evidence="2 7" id="KW-0813">Transport</keyword>
<evidence type="ECO:0000313" key="9">
    <source>
        <dbReference type="EMBL" id="AJG97307.1"/>
    </source>
</evidence>
<dbReference type="EMBL" id="JABSXK010000001">
    <property type="protein sequence ID" value="NRV08435.1"/>
    <property type="molecule type" value="Genomic_DNA"/>
</dbReference>
<dbReference type="Proteomes" id="UP000821656">
    <property type="component" value="Unassembled WGS sequence"/>
</dbReference>
<dbReference type="InterPro" id="IPR000515">
    <property type="entry name" value="MetI-like"/>
</dbReference>
<comment type="subcellular location">
    <subcellularLocation>
        <location evidence="1 7">Cell membrane</location>
        <topology evidence="1 7">Multi-pass membrane protein</topology>
    </subcellularLocation>
</comment>
<dbReference type="STRING" id="1520.LF65_00676"/>
<reference evidence="9" key="2">
    <citation type="submission" date="2016-02" db="EMBL/GenBank/DDBJ databases">
        <title>Genome sequence of Clostridium beijerinckii strain 59B.</title>
        <authorList>
            <person name="Little G.T."/>
            <person name="Minton N.P."/>
        </authorList>
    </citation>
    <scope>NUCLEOTIDE SEQUENCE</scope>
    <source>
        <strain evidence="9">NCIMB 14988</strain>
    </source>
</reference>
<reference evidence="11" key="1">
    <citation type="submission" date="2014-12" db="EMBL/GenBank/DDBJ databases">
        <title>Genome sequence of Clostridium beijerinckii strain 59B.</title>
        <authorList>
            <person name="Little G.T."/>
            <person name="Minton N.P."/>
        </authorList>
    </citation>
    <scope>NUCLEOTIDE SEQUENCE [LARGE SCALE GENOMIC DNA]</scope>
    <source>
        <strain evidence="11">59B</strain>
    </source>
</reference>
<keyword evidence="3" id="KW-1003">Cell membrane</keyword>
<feature type="transmembrane region" description="Helical" evidence="7">
    <location>
        <begin position="285"/>
        <end position="304"/>
    </location>
</feature>
<organism evidence="9 11">
    <name type="scientific">Clostridium beijerinckii</name>
    <name type="common">Clostridium MP</name>
    <dbReference type="NCBI Taxonomy" id="1520"/>
    <lineage>
        <taxon>Bacteria</taxon>
        <taxon>Bacillati</taxon>
        <taxon>Bacillota</taxon>
        <taxon>Clostridia</taxon>
        <taxon>Eubacteriales</taxon>
        <taxon>Clostridiaceae</taxon>
        <taxon>Clostridium</taxon>
    </lineage>
</organism>
<evidence type="ECO:0000313" key="10">
    <source>
        <dbReference type="EMBL" id="NRV08435.1"/>
    </source>
</evidence>
<evidence type="ECO:0000256" key="3">
    <source>
        <dbReference type="ARBA" id="ARBA00022475"/>
    </source>
</evidence>
<dbReference type="PROSITE" id="PS50928">
    <property type="entry name" value="ABC_TM1"/>
    <property type="match status" value="1"/>
</dbReference>
<dbReference type="AlphaFoldDB" id="A0A0B5QH69"/>
<dbReference type="Gene3D" id="1.10.3720.10">
    <property type="entry name" value="MetI-like"/>
    <property type="match status" value="1"/>
</dbReference>
<feature type="transmembrane region" description="Helical" evidence="7">
    <location>
        <begin position="105"/>
        <end position="121"/>
    </location>
</feature>
<keyword evidence="4 7" id="KW-0812">Transmembrane</keyword>
<dbReference type="EMBL" id="CP010086">
    <property type="protein sequence ID" value="AJG97307.1"/>
    <property type="molecule type" value="Genomic_DNA"/>
</dbReference>
<protein>
    <submittedName>
        <fullName evidence="9">ABC transporter permease</fullName>
    </submittedName>
    <submittedName>
        <fullName evidence="10">NitT/TauT family transport system permease protein</fullName>
    </submittedName>
</protein>
<dbReference type="GO" id="GO:0055085">
    <property type="term" value="P:transmembrane transport"/>
    <property type="evidence" value="ECO:0007669"/>
    <property type="project" value="InterPro"/>
</dbReference>
<comment type="similarity">
    <text evidence="7">Belongs to the binding-protein-dependent transport system permease family.</text>
</comment>
<sequence length="350" mass="39458">MDLQEVNIEKAKNVSNIIILKRNKEDIGLKLLDALYWKPKSVVWRIINIAIFALALLVSFVIPLKQNVILEPYRFFLIILIAYFIVTNIIALFNSKIRAKINHNAQLYSGIGILLIIWDLLTTKSNTLPLPFFPSFAQILQVMVEDYGTLIISTGHSMRLLVIGFTIGTILGTTTGVLIGWYRQWHYWIFPIIKIIGVVPATAWIPIVMFIFPSSFYAQIFLIVICVWFPVAFMTSSGIENLPKSYFEAARTLGAKEDFLVFKVAIPGAMPSIFTGIYTATGISFATLVVSEMIGAKAGLGWYINWAKGWSNYAKVYASIIIMAIVFSIVMAIIFKIRDKVLVWQKGLLK</sequence>
<evidence type="ECO:0000256" key="7">
    <source>
        <dbReference type="RuleBase" id="RU363032"/>
    </source>
</evidence>
<feature type="transmembrane region" description="Helical" evidence="7">
    <location>
        <begin position="316"/>
        <end position="335"/>
    </location>
</feature>
<dbReference type="Proteomes" id="UP000031866">
    <property type="component" value="Chromosome"/>
</dbReference>
<feature type="domain" description="ABC transmembrane type-1" evidence="8">
    <location>
        <begin position="154"/>
        <end position="338"/>
    </location>
</feature>
<evidence type="ECO:0000256" key="1">
    <source>
        <dbReference type="ARBA" id="ARBA00004651"/>
    </source>
</evidence>
<feature type="transmembrane region" description="Helical" evidence="7">
    <location>
        <begin position="188"/>
        <end position="212"/>
    </location>
</feature>
<dbReference type="SUPFAM" id="SSF161098">
    <property type="entry name" value="MetI-like"/>
    <property type="match status" value="1"/>
</dbReference>
<gene>
    <name evidence="10" type="ORF">DFH45_001398</name>
    <name evidence="9" type="ORF">LF65_00676</name>
</gene>
<dbReference type="PANTHER" id="PTHR30151:SF0">
    <property type="entry name" value="ABC TRANSPORTER PERMEASE PROTEIN MJ0413-RELATED"/>
    <property type="match status" value="1"/>
</dbReference>
<dbReference type="RefSeq" id="WP_041894067.1">
    <property type="nucleotide sequence ID" value="NZ_CP010086.2"/>
</dbReference>
<evidence type="ECO:0000256" key="5">
    <source>
        <dbReference type="ARBA" id="ARBA00022989"/>
    </source>
</evidence>
<dbReference type="InterPro" id="IPR035906">
    <property type="entry name" value="MetI-like_sf"/>
</dbReference>
<keyword evidence="5 7" id="KW-1133">Transmembrane helix</keyword>
<feature type="transmembrane region" description="Helical" evidence="7">
    <location>
        <begin position="219"/>
        <end position="239"/>
    </location>
</feature>
<feature type="transmembrane region" description="Helical" evidence="7">
    <location>
        <begin position="160"/>
        <end position="182"/>
    </location>
</feature>
<dbReference type="Pfam" id="PF00528">
    <property type="entry name" value="BPD_transp_1"/>
    <property type="match status" value="1"/>
</dbReference>
<name>A0A0B5QH69_CLOBE</name>
<dbReference type="GO" id="GO:0005886">
    <property type="term" value="C:plasma membrane"/>
    <property type="evidence" value="ECO:0007669"/>
    <property type="project" value="UniProtKB-SubCell"/>
</dbReference>
<feature type="transmembrane region" description="Helical" evidence="7">
    <location>
        <begin position="42"/>
        <end position="62"/>
    </location>
</feature>
<dbReference type="PANTHER" id="PTHR30151">
    <property type="entry name" value="ALKANE SULFONATE ABC TRANSPORTER-RELATED, MEMBRANE SUBUNIT"/>
    <property type="match status" value="1"/>
</dbReference>
<evidence type="ECO:0000259" key="8">
    <source>
        <dbReference type="PROSITE" id="PS50928"/>
    </source>
</evidence>
<evidence type="ECO:0000256" key="4">
    <source>
        <dbReference type="ARBA" id="ARBA00022692"/>
    </source>
</evidence>
<dbReference type="CDD" id="cd06261">
    <property type="entry name" value="TM_PBP2"/>
    <property type="match status" value="1"/>
</dbReference>
<keyword evidence="6 7" id="KW-0472">Membrane</keyword>
<evidence type="ECO:0000313" key="11">
    <source>
        <dbReference type="Proteomes" id="UP000031866"/>
    </source>
</evidence>
<evidence type="ECO:0000256" key="6">
    <source>
        <dbReference type="ARBA" id="ARBA00023136"/>
    </source>
</evidence>